<gene>
    <name evidence="3 4" type="primary">LOC130459306</name>
</gene>
<dbReference type="PANTHER" id="PTHR33233">
    <property type="entry name" value="ENDONUCLEASE/EXONUCLEASE/PHOSPHATASE"/>
    <property type="match status" value="1"/>
</dbReference>
<dbReference type="PANTHER" id="PTHR33233:SF17">
    <property type="entry name" value="DUF4283 DOMAIN-CONTAINING PROTEIN"/>
    <property type="match status" value="1"/>
</dbReference>
<protein>
    <recommendedName>
        <fullName evidence="1">DUF4283 domain-containing protein</fullName>
    </recommendedName>
</protein>
<dbReference type="RefSeq" id="XP_056682556.1">
    <property type="nucleotide sequence ID" value="XM_056826578.1"/>
</dbReference>
<accession>A0ABM3QGR6</accession>
<dbReference type="InterPro" id="IPR025558">
    <property type="entry name" value="DUF4283"/>
</dbReference>
<name>A0ABM3QGR6_SPIOL</name>
<evidence type="ECO:0000313" key="2">
    <source>
        <dbReference type="Proteomes" id="UP000813463"/>
    </source>
</evidence>
<dbReference type="GeneID" id="130459306"/>
<keyword evidence="2" id="KW-1185">Reference proteome</keyword>
<evidence type="ECO:0000313" key="3">
    <source>
        <dbReference type="RefSeq" id="XP_056682555.1"/>
    </source>
</evidence>
<proteinExistence type="predicted"/>
<evidence type="ECO:0000313" key="4">
    <source>
        <dbReference type="RefSeq" id="XP_056682556.1"/>
    </source>
</evidence>
<feature type="domain" description="DUF4283" evidence="1">
    <location>
        <begin position="99"/>
        <end position="181"/>
    </location>
</feature>
<reference evidence="3 4" key="2">
    <citation type="submission" date="2025-05" db="UniProtKB">
        <authorList>
            <consortium name="RefSeq"/>
        </authorList>
    </citation>
    <scope>IDENTIFICATION</scope>
    <source>
        <tissue evidence="3 4">Leaf</tissue>
    </source>
</reference>
<dbReference type="RefSeq" id="XP_056682555.1">
    <property type="nucleotide sequence ID" value="XM_056826577.1"/>
</dbReference>
<organism evidence="2 3">
    <name type="scientific">Spinacia oleracea</name>
    <name type="common">Spinach</name>
    <dbReference type="NCBI Taxonomy" id="3562"/>
    <lineage>
        <taxon>Eukaryota</taxon>
        <taxon>Viridiplantae</taxon>
        <taxon>Streptophyta</taxon>
        <taxon>Embryophyta</taxon>
        <taxon>Tracheophyta</taxon>
        <taxon>Spermatophyta</taxon>
        <taxon>Magnoliopsida</taxon>
        <taxon>eudicotyledons</taxon>
        <taxon>Gunneridae</taxon>
        <taxon>Pentapetalae</taxon>
        <taxon>Caryophyllales</taxon>
        <taxon>Chenopodiaceae</taxon>
        <taxon>Chenopodioideae</taxon>
        <taxon>Anserineae</taxon>
        <taxon>Spinacia</taxon>
    </lineage>
</organism>
<evidence type="ECO:0000259" key="1">
    <source>
        <dbReference type="Pfam" id="PF14111"/>
    </source>
</evidence>
<sequence>MVKMTELMKNLNDALGLNVNAGIPYVNPGISETEQLRTEGVSQTQSVQRRLEMEAPWTSLFKPTNLAAKGIPLSFIAPTISDGEPVAILDKTDLDKMVSKWDAALIMYVVGEVPSIGVVLRFFAKDWSHLSKPQVLFHEDGYFVVRFATKKERDEVICAGPHTFQGRPVIVKPWSSHFNFQNVVLRVVPI</sequence>
<dbReference type="Pfam" id="PF14111">
    <property type="entry name" value="DUF4283"/>
    <property type="match status" value="1"/>
</dbReference>
<dbReference type="Proteomes" id="UP000813463">
    <property type="component" value="Chromosome 4"/>
</dbReference>
<reference evidence="2" key="1">
    <citation type="journal article" date="2021" name="Nat. Commun.">
        <title>Genomic analyses provide insights into spinach domestication and the genetic basis of agronomic traits.</title>
        <authorList>
            <person name="Cai X."/>
            <person name="Sun X."/>
            <person name="Xu C."/>
            <person name="Sun H."/>
            <person name="Wang X."/>
            <person name="Ge C."/>
            <person name="Zhang Z."/>
            <person name="Wang Q."/>
            <person name="Fei Z."/>
            <person name="Jiao C."/>
            <person name="Wang Q."/>
        </authorList>
    </citation>
    <scope>NUCLEOTIDE SEQUENCE [LARGE SCALE GENOMIC DNA]</scope>
    <source>
        <strain evidence="2">cv. Varoflay</strain>
    </source>
</reference>